<feature type="domain" description="G5" evidence="4">
    <location>
        <begin position="355"/>
        <end position="436"/>
    </location>
</feature>
<name>A0A1H8EN75_9FIRM</name>
<dbReference type="Pfam" id="PF07501">
    <property type="entry name" value="G5"/>
    <property type="match status" value="1"/>
</dbReference>
<dbReference type="SMART" id="SM01208">
    <property type="entry name" value="G5"/>
    <property type="match status" value="1"/>
</dbReference>
<dbReference type="InterPro" id="IPR011098">
    <property type="entry name" value="G5_dom"/>
</dbReference>
<keyword evidence="6" id="KW-1185">Reference proteome</keyword>
<evidence type="ECO:0000313" key="5">
    <source>
        <dbReference type="EMBL" id="SEN20836.1"/>
    </source>
</evidence>
<dbReference type="Pfam" id="PF12229">
    <property type="entry name" value="PG_binding_4"/>
    <property type="match status" value="1"/>
</dbReference>
<dbReference type="EMBL" id="FODF01000001">
    <property type="protein sequence ID" value="SEN20836.1"/>
    <property type="molecule type" value="Genomic_DNA"/>
</dbReference>
<accession>A0A1H8EN75</accession>
<dbReference type="PROSITE" id="PS51109">
    <property type="entry name" value="G5"/>
    <property type="match status" value="1"/>
</dbReference>
<evidence type="ECO:0000256" key="3">
    <source>
        <dbReference type="SAM" id="SignalP"/>
    </source>
</evidence>
<dbReference type="InterPro" id="IPR007391">
    <property type="entry name" value="Vancomycin_resist_VanW"/>
</dbReference>
<keyword evidence="1 3" id="KW-0732">Signal</keyword>
<gene>
    <name evidence="5" type="ORF">SAMN05216454_101181</name>
</gene>
<dbReference type="InterPro" id="IPR022029">
    <property type="entry name" value="YoaR-like_PG-bd"/>
</dbReference>
<reference evidence="5 6" key="1">
    <citation type="submission" date="2016-10" db="EMBL/GenBank/DDBJ databases">
        <authorList>
            <person name="de Groot N.N."/>
        </authorList>
    </citation>
    <scope>NUCLEOTIDE SEQUENCE [LARGE SCALE GENOMIC DNA]</scope>
    <source>
        <strain evidence="5 6">Calf135</strain>
    </source>
</reference>
<proteinExistence type="predicted"/>
<feature type="compositionally biased region" description="Low complexity" evidence="2">
    <location>
        <begin position="456"/>
        <end position="471"/>
    </location>
</feature>
<dbReference type="Gene3D" id="2.20.230.10">
    <property type="entry name" value="Resuscitation-promoting factor rpfb"/>
    <property type="match status" value="1"/>
</dbReference>
<dbReference type="PANTHER" id="PTHR35788">
    <property type="entry name" value="EXPORTED PROTEIN-RELATED"/>
    <property type="match status" value="1"/>
</dbReference>
<dbReference type="InterPro" id="IPR052913">
    <property type="entry name" value="Glycopeptide_resist_protein"/>
</dbReference>
<dbReference type="PANTHER" id="PTHR35788:SF1">
    <property type="entry name" value="EXPORTED PROTEIN"/>
    <property type="match status" value="1"/>
</dbReference>
<dbReference type="RefSeq" id="WP_242938878.1">
    <property type="nucleotide sequence ID" value="NZ_FODF01000001.1"/>
</dbReference>
<evidence type="ECO:0000256" key="2">
    <source>
        <dbReference type="SAM" id="MobiDB-lite"/>
    </source>
</evidence>
<evidence type="ECO:0000313" key="6">
    <source>
        <dbReference type="Proteomes" id="UP000199512"/>
    </source>
</evidence>
<evidence type="ECO:0000259" key="4">
    <source>
        <dbReference type="PROSITE" id="PS51109"/>
    </source>
</evidence>
<evidence type="ECO:0000256" key="1">
    <source>
        <dbReference type="ARBA" id="ARBA00022729"/>
    </source>
</evidence>
<feature type="region of interest" description="Disordered" evidence="2">
    <location>
        <begin position="434"/>
        <end position="471"/>
    </location>
</feature>
<dbReference type="AlphaFoldDB" id="A0A1H8EN75"/>
<feature type="signal peptide" evidence="3">
    <location>
        <begin position="1"/>
        <end position="20"/>
    </location>
</feature>
<feature type="compositionally biased region" description="Low complexity" evidence="2">
    <location>
        <begin position="434"/>
        <end position="447"/>
    </location>
</feature>
<dbReference type="Proteomes" id="UP000199512">
    <property type="component" value="Unassembled WGS sequence"/>
</dbReference>
<dbReference type="Pfam" id="PF04294">
    <property type="entry name" value="VanW"/>
    <property type="match status" value="1"/>
</dbReference>
<protein>
    <submittedName>
        <fullName evidence="5">Vancomycin resistance protein YoaR, contains peptidoglycan-binding and VanW domains</fullName>
    </submittedName>
</protein>
<organism evidence="5 6">
    <name type="scientific">Peptostreptococcus russellii</name>
    <dbReference type="NCBI Taxonomy" id="215200"/>
    <lineage>
        <taxon>Bacteria</taxon>
        <taxon>Bacillati</taxon>
        <taxon>Bacillota</taxon>
        <taxon>Clostridia</taxon>
        <taxon>Peptostreptococcales</taxon>
        <taxon>Peptostreptococcaceae</taxon>
        <taxon>Peptostreptococcus</taxon>
    </lineage>
</organism>
<feature type="chain" id="PRO_5011772010" evidence="3">
    <location>
        <begin position="21"/>
        <end position="471"/>
    </location>
</feature>
<sequence length="471" mass="51451">MIIVASTVLAVLMIATGVLASQAYSDKIAKNVIVAGVNIGDLNKKEALNTLKKEGKFKNITLKYKDQKWTVPESDINLKIDFNKTVEDAYKYNKGNGFFTDLGRTLKSDFGHENKINLSMEYDKKALENKMNEIKGKLDSPVKNATVDIVDEKVKIIPEESGRDMNVYSSLNKTVNNLKKNIFETELVVKLNPASLKAAELKGIDTLLGSYETTYGGMENRDYNIKKSTIESGGMLLKPGEEYSFNGITGEKTIENGYKSAPIIESGKLVPGIGGGVCQTSSTIFNTALLSGMEITNRRNHTIPSDYVSLGRDAMVVDGNPGQDFKFKNPFKHPVYIKNYVSGNKIGSQIFGFKEDKQNIKISTEMLGSFGGGSKTITDPSLPAGKRVVEKPARSGYNVVTYRSYLDENGKIIKTEKVANSSYPSQTGIIRVGAAVKKTPTPSAKPSKQAKPAVNPQQQAPQGATQQTQAR</sequence>